<evidence type="ECO:0000256" key="4">
    <source>
        <dbReference type="ARBA" id="ARBA00022561"/>
    </source>
</evidence>
<evidence type="ECO:0000256" key="12">
    <source>
        <dbReference type="ARBA" id="ARBA00023136"/>
    </source>
</evidence>
<feature type="transmembrane region" description="Helical" evidence="16">
    <location>
        <begin position="97"/>
        <end position="116"/>
    </location>
</feature>
<organism evidence="17">
    <name type="scientific">Marma virus</name>
    <dbReference type="NCBI Taxonomy" id="2651926"/>
    <lineage>
        <taxon>Viruses</taxon>
        <taxon>Riboviria</taxon>
        <taxon>Orthornavirae</taxon>
        <taxon>Kitrinoviricota</taxon>
        <taxon>Tolucaviricetes</taxon>
        <taxon>Tolivirales</taxon>
    </lineage>
</organism>
<proteinExistence type="predicted"/>
<keyword evidence="10" id="KW-1043">Host membrane</keyword>
<keyword evidence="13" id="KW-0325">Glycoprotein</keyword>
<keyword evidence="12 16" id="KW-0472">Membrane</keyword>
<feature type="compositionally biased region" description="Basic and acidic residues" evidence="15">
    <location>
        <begin position="404"/>
        <end position="414"/>
    </location>
</feature>
<feature type="compositionally biased region" description="Basic residues" evidence="15">
    <location>
        <begin position="599"/>
        <end position="609"/>
    </location>
</feature>
<feature type="compositionally biased region" description="Polar residues" evidence="15">
    <location>
        <begin position="582"/>
        <end position="593"/>
    </location>
</feature>
<dbReference type="GO" id="GO:0016787">
    <property type="term" value="F:hydrolase activity"/>
    <property type="evidence" value="ECO:0007669"/>
    <property type="project" value="UniProtKB-KW"/>
</dbReference>
<feature type="region of interest" description="Disordered" evidence="15">
    <location>
        <begin position="576"/>
        <end position="647"/>
    </location>
</feature>
<dbReference type="GO" id="GO:0019062">
    <property type="term" value="P:virion attachment to host cell"/>
    <property type="evidence" value="ECO:0007669"/>
    <property type="project" value="UniProtKB-KW"/>
</dbReference>
<accession>A0A5Q0TWB3</accession>
<evidence type="ECO:0000256" key="1">
    <source>
        <dbReference type="ARBA" id="ARBA00004182"/>
    </source>
</evidence>
<evidence type="ECO:0000256" key="14">
    <source>
        <dbReference type="ARBA" id="ARBA00023296"/>
    </source>
</evidence>
<evidence type="ECO:0000256" key="7">
    <source>
        <dbReference type="ARBA" id="ARBA00022801"/>
    </source>
</evidence>
<feature type="region of interest" description="Disordered" evidence="15">
    <location>
        <begin position="402"/>
        <end position="428"/>
    </location>
</feature>
<dbReference type="GO" id="GO:0055036">
    <property type="term" value="C:virion membrane"/>
    <property type="evidence" value="ECO:0007669"/>
    <property type="project" value="UniProtKB-SubCell"/>
</dbReference>
<evidence type="ECO:0000256" key="2">
    <source>
        <dbReference type="ARBA" id="ARBA00004340"/>
    </source>
</evidence>
<feature type="compositionally biased region" description="Low complexity" evidence="15">
    <location>
        <begin position="625"/>
        <end position="647"/>
    </location>
</feature>
<evidence type="ECO:0000256" key="15">
    <source>
        <dbReference type="SAM" id="MobiDB-lite"/>
    </source>
</evidence>
<comment type="subcellular location">
    <subcellularLocation>
        <location evidence="2">Host cell</location>
    </subcellularLocation>
    <subcellularLocation>
        <location evidence="3">Host membrane</location>
    </subcellularLocation>
    <subcellularLocation>
        <location evidence="1">Virion membrane</location>
    </subcellularLocation>
</comment>
<evidence type="ECO:0000256" key="10">
    <source>
        <dbReference type="ARBA" id="ARBA00022870"/>
    </source>
</evidence>
<name>A0A5Q0TWB3_9LUTE</name>
<evidence type="ECO:0000313" key="17">
    <source>
        <dbReference type="EMBL" id="QGA70935.1"/>
    </source>
</evidence>
<evidence type="ECO:0000256" key="5">
    <source>
        <dbReference type="ARBA" id="ARBA00022581"/>
    </source>
</evidence>
<sequence>MYKSATAIMEDFMISEYALVIYVALLVFLSLTVTSVINPCTKSVLMVSFSAVFLLFARAVALVTSQYFYQGVQGIIHVIGSVKFWQAFRYETVSLNIVYTIVAFYATVIVGLIIYYDCKRKEAKRHKYLTMKETGQYVGEKAMPNSNYEIVPILPAFQAAVLVSLDGITYKENGQCFWVDEGLLTASHVVEGYKYCCIYRDENHKFEAETSIFESGQGDYACCRDPVSITQKVGLAKGKLASVAVSKGAGYTVNIVARGKRTIGFLETHPQFGFVQYSGSTTYGFSGAPYHVGRTIFGMHLGADSINIGYDAAFLKTELRPSRVIRKLVDLKKEDSASWLVEQLGRQEEVQYWQSPFDPSEYKLRVGNMYHIVDGGVLQEILQRKKGRPTVNKIDYLGESSRNAAKEQTAREGKLNVPQVVPTPPEMKHEDPLIATIRGLVQEFGRTSVYTSTGLPSLEKESEKPVVKPSGSPPKPVAKPSGPPTIKESVEPVAGPSGLQPPVKEPEPVEEQGVKVDELPLAPRNAMTFEDSGNLLRAPAVPAGAPGMVSQPAPVQYYGQPIYGPMVYPFPPPSANYHMESRTSMPVPQNVALTNTQRNRARRENRQRKRNELELYKQRYGPIQPGGATSPPQPTQTPGSTANSTEH</sequence>
<dbReference type="EMBL" id="MK440646">
    <property type="protein sequence ID" value="QGA70935.1"/>
    <property type="molecule type" value="Genomic_RNA"/>
</dbReference>
<evidence type="ECO:0008006" key="18">
    <source>
        <dbReference type="Google" id="ProtNLM"/>
    </source>
</evidence>
<reference evidence="17" key="1">
    <citation type="journal article" date="2019" name="Viruses">
        <title>Meta-Transcriptomic Comparison of the RNA Viromes of the Mosquito Vectors Culex pipiens and Culex torrentium in Northern Europe.</title>
        <authorList>
            <person name="Pettersson J.H.O."/>
            <person name="Shi M."/>
            <person name="Eden J.-S."/>
            <person name="Holmes E.C."/>
            <person name="Hesson J.C."/>
        </authorList>
    </citation>
    <scope>NUCLEOTIDE SEQUENCE</scope>
    <source>
        <strain evidence="17">OTU57</strain>
    </source>
</reference>
<keyword evidence="8" id="KW-1161">Viral attachment to host cell</keyword>
<dbReference type="SUPFAM" id="SSF50494">
    <property type="entry name" value="Trypsin-like serine proteases"/>
    <property type="match status" value="1"/>
</dbReference>
<dbReference type="GO" id="GO:0046718">
    <property type="term" value="P:symbiont entry into host cell"/>
    <property type="evidence" value="ECO:0007669"/>
    <property type="project" value="UniProtKB-KW"/>
</dbReference>
<keyword evidence="11 16" id="KW-1133">Transmembrane helix</keyword>
<feature type="region of interest" description="Disordered" evidence="15">
    <location>
        <begin position="455"/>
        <end position="510"/>
    </location>
</feature>
<evidence type="ECO:0000256" key="6">
    <source>
        <dbReference type="ARBA" id="ARBA00022692"/>
    </source>
</evidence>
<keyword evidence="9" id="KW-0946">Virion</keyword>
<feature type="transmembrane region" description="Helical" evidence="16">
    <location>
        <begin position="17"/>
        <end position="37"/>
    </location>
</feature>
<evidence type="ECO:0000256" key="8">
    <source>
        <dbReference type="ARBA" id="ARBA00022804"/>
    </source>
</evidence>
<evidence type="ECO:0000256" key="16">
    <source>
        <dbReference type="SAM" id="Phobius"/>
    </source>
</evidence>
<evidence type="ECO:0000256" key="9">
    <source>
        <dbReference type="ARBA" id="ARBA00022844"/>
    </source>
</evidence>
<keyword evidence="5" id="KW-0945">Host-virus interaction</keyword>
<feature type="transmembrane region" description="Helical" evidence="16">
    <location>
        <begin position="44"/>
        <end position="61"/>
    </location>
</feature>
<keyword evidence="4" id="KW-0167">Capsid protein</keyword>
<dbReference type="GO" id="GO:0019028">
    <property type="term" value="C:viral capsid"/>
    <property type="evidence" value="ECO:0007669"/>
    <property type="project" value="UniProtKB-KW"/>
</dbReference>
<keyword evidence="6 16" id="KW-0812">Transmembrane</keyword>
<keyword evidence="7" id="KW-0378">Hydrolase</keyword>
<keyword evidence="14" id="KW-1160">Virus entry into host cell</keyword>
<evidence type="ECO:0000256" key="11">
    <source>
        <dbReference type="ARBA" id="ARBA00022989"/>
    </source>
</evidence>
<evidence type="ECO:0000256" key="3">
    <source>
        <dbReference type="ARBA" id="ARBA00004551"/>
    </source>
</evidence>
<dbReference type="GO" id="GO:0043657">
    <property type="term" value="C:host cell"/>
    <property type="evidence" value="ECO:0007669"/>
    <property type="project" value="UniProtKB-SubCell"/>
</dbReference>
<feature type="compositionally biased region" description="Pro residues" evidence="15">
    <location>
        <begin position="471"/>
        <end position="483"/>
    </location>
</feature>
<dbReference type="GO" id="GO:0033644">
    <property type="term" value="C:host cell membrane"/>
    <property type="evidence" value="ECO:0007669"/>
    <property type="project" value="UniProtKB-SubCell"/>
</dbReference>
<evidence type="ECO:0000256" key="13">
    <source>
        <dbReference type="ARBA" id="ARBA00023180"/>
    </source>
</evidence>
<dbReference type="InterPro" id="IPR009003">
    <property type="entry name" value="Peptidase_S1_PA"/>
</dbReference>
<protein>
    <recommendedName>
        <fullName evidence="18">Serine protease</fullName>
    </recommendedName>
</protein>